<proteinExistence type="predicted"/>
<evidence type="ECO:0000256" key="1">
    <source>
        <dbReference type="SAM" id="MobiDB-lite"/>
    </source>
</evidence>
<organism evidence="2 3">
    <name type="scientific">Cuscuta campestris</name>
    <dbReference type="NCBI Taxonomy" id="132261"/>
    <lineage>
        <taxon>Eukaryota</taxon>
        <taxon>Viridiplantae</taxon>
        <taxon>Streptophyta</taxon>
        <taxon>Embryophyta</taxon>
        <taxon>Tracheophyta</taxon>
        <taxon>Spermatophyta</taxon>
        <taxon>Magnoliopsida</taxon>
        <taxon>eudicotyledons</taxon>
        <taxon>Gunneridae</taxon>
        <taxon>Pentapetalae</taxon>
        <taxon>asterids</taxon>
        <taxon>lamiids</taxon>
        <taxon>Solanales</taxon>
        <taxon>Convolvulaceae</taxon>
        <taxon>Cuscuteae</taxon>
        <taxon>Cuscuta</taxon>
        <taxon>Cuscuta subgen. Grammica</taxon>
        <taxon>Cuscuta sect. Cleistogrammica</taxon>
    </lineage>
</organism>
<dbReference type="EMBL" id="OOIL02001001">
    <property type="protein sequence ID" value="VFQ71216.1"/>
    <property type="molecule type" value="Genomic_DNA"/>
</dbReference>
<keyword evidence="3" id="KW-1185">Reference proteome</keyword>
<accession>A0A484L4G0</accession>
<protein>
    <submittedName>
        <fullName evidence="2">Uncharacterized protein</fullName>
    </submittedName>
</protein>
<gene>
    <name evidence="2" type="ORF">CCAM_LOCUS12992</name>
</gene>
<evidence type="ECO:0000313" key="2">
    <source>
        <dbReference type="EMBL" id="VFQ71216.1"/>
    </source>
</evidence>
<reference evidence="2 3" key="1">
    <citation type="submission" date="2018-04" db="EMBL/GenBank/DDBJ databases">
        <authorList>
            <person name="Vogel A."/>
        </authorList>
    </citation>
    <scope>NUCLEOTIDE SEQUENCE [LARGE SCALE GENOMIC DNA]</scope>
</reference>
<dbReference type="Proteomes" id="UP000595140">
    <property type="component" value="Unassembled WGS sequence"/>
</dbReference>
<sequence length="122" mass="13434">MAPPRDFREYVIGINLFPSSRSFFTEIPTIESRAAASCSPNLITSSPPRLLRRILHSRQWRPETRAASRNKTIAVTPVSLLAFSSAASPSRQLHLVLASAFSPELPTCDGNGKTGRRDQSIK</sequence>
<evidence type="ECO:0000313" key="3">
    <source>
        <dbReference type="Proteomes" id="UP000595140"/>
    </source>
</evidence>
<dbReference type="AlphaFoldDB" id="A0A484L4G0"/>
<feature type="region of interest" description="Disordered" evidence="1">
    <location>
        <begin position="103"/>
        <end position="122"/>
    </location>
</feature>
<name>A0A484L4G0_9ASTE</name>